<evidence type="ECO:0000313" key="3">
    <source>
        <dbReference type="Proteomes" id="UP001154282"/>
    </source>
</evidence>
<evidence type="ECO:0000313" key="2">
    <source>
        <dbReference type="EMBL" id="CAI0425241.1"/>
    </source>
</evidence>
<gene>
    <name evidence="2" type="ORF">LITE_LOCUS20302</name>
</gene>
<dbReference type="AlphaFoldDB" id="A0AAV0KT40"/>
<comment type="caution">
    <text evidence="2">The sequence shown here is derived from an EMBL/GenBank/DDBJ whole genome shotgun (WGS) entry which is preliminary data.</text>
</comment>
<sequence length="97" mass="10534">MAALRVRSPAVGSYGFSTICRCTFVELGGTFLYPVLSGSFDGGQGLLLPEKGERHGDRRGSRKERDMGIGEEAEKIGQGVPKEDSKSDQERDLTVLE</sequence>
<dbReference type="Proteomes" id="UP001154282">
    <property type="component" value="Unassembled WGS sequence"/>
</dbReference>
<proteinExistence type="predicted"/>
<protein>
    <submittedName>
        <fullName evidence="2">Uncharacterized protein</fullName>
    </submittedName>
</protein>
<reference evidence="2" key="1">
    <citation type="submission" date="2022-08" db="EMBL/GenBank/DDBJ databases">
        <authorList>
            <person name="Gutierrez-Valencia J."/>
        </authorList>
    </citation>
    <scope>NUCLEOTIDE SEQUENCE</scope>
</reference>
<feature type="region of interest" description="Disordered" evidence="1">
    <location>
        <begin position="44"/>
        <end position="97"/>
    </location>
</feature>
<dbReference type="EMBL" id="CAMGYJ010000005">
    <property type="protein sequence ID" value="CAI0425241.1"/>
    <property type="molecule type" value="Genomic_DNA"/>
</dbReference>
<accession>A0AAV0KT40</accession>
<keyword evidence="3" id="KW-1185">Reference proteome</keyword>
<organism evidence="2 3">
    <name type="scientific">Linum tenue</name>
    <dbReference type="NCBI Taxonomy" id="586396"/>
    <lineage>
        <taxon>Eukaryota</taxon>
        <taxon>Viridiplantae</taxon>
        <taxon>Streptophyta</taxon>
        <taxon>Embryophyta</taxon>
        <taxon>Tracheophyta</taxon>
        <taxon>Spermatophyta</taxon>
        <taxon>Magnoliopsida</taxon>
        <taxon>eudicotyledons</taxon>
        <taxon>Gunneridae</taxon>
        <taxon>Pentapetalae</taxon>
        <taxon>rosids</taxon>
        <taxon>fabids</taxon>
        <taxon>Malpighiales</taxon>
        <taxon>Linaceae</taxon>
        <taxon>Linum</taxon>
    </lineage>
</organism>
<feature type="compositionally biased region" description="Basic and acidic residues" evidence="1">
    <location>
        <begin position="50"/>
        <end position="97"/>
    </location>
</feature>
<name>A0AAV0KT40_9ROSI</name>
<evidence type="ECO:0000256" key="1">
    <source>
        <dbReference type="SAM" id="MobiDB-lite"/>
    </source>
</evidence>